<dbReference type="BioCyc" id="LDEL390333:LDB_RS02085-MONOMER"/>
<dbReference type="STRING" id="390333.Ldb0487"/>
<dbReference type="PATRIC" id="fig|390333.13.peg.308"/>
<dbReference type="HOGENOM" id="CLU_1756514_0_0_9"/>
<evidence type="ECO:0000313" key="1">
    <source>
        <dbReference type="EMBL" id="CAI97318.1"/>
    </source>
</evidence>
<dbReference type="Proteomes" id="UP000001259">
    <property type="component" value="Chromosome"/>
</dbReference>
<reference evidence="1 2" key="1">
    <citation type="journal article" date="2006" name="Proc. Natl. Acad. Sci. U.S.A.">
        <title>The complete genome sequence of Lactobacillus bulgaricus reveals extensive and ongoing reductive evolution.</title>
        <authorList>
            <person name="van de Guchte M."/>
            <person name="Penaud S."/>
            <person name="Grimaldi C."/>
            <person name="Barbe V."/>
            <person name="Bryson K."/>
            <person name="Nicolas P."/>
            <person name="Robert C."/>
            <person name="Oztas S."/>
            <person name="Mangenot S."/>
            <person name="Couloux A."/>
            <person name="Loux V."/>
            <person name="Dervyn R."/>
            <person name="Bossy R."/>
            <person name="Bolotin A."/>
            <person name="Batto J.-M."/>
            <person name="Walunas T."/>
            <person name="Gibrat J.-F."/>
            <person name="Bessieres P."/>
            <person name="Weissenbach J."/>
            <person name="Ehrlich S.D."/>
            <person name="Maguin E."/>
        </authorList>
    </citation>
    <scope>NUCLEOTIDE SEQUENCE [LARGE SCALE GENOMIC DNA]</scope>
    <source>
        <strain evidence="2">ATCC 11842 / DSM 20081 / BCRC 10696 / JCM 1002 / NBRC 13953 / NCIMB 11778 / NCTC 12712 / WDCM 00102 / Lb 14</strain>
    </source>
</reference>
<dbReference type="RefSeq" id="WP_011543677.1">
    <property type="nucleotide sequence ID" value="NC_008054.1"/>
</dbReference>
<accession>Q1GBD9</accession>
<organism evidence="1 2">
    <name type="scientific">Lactobacillus delbrueckii subsp. bulgaricus (strain ATCC 11842 / DSM 20081 / BCRC 10696 / JCM 1002 / NBRC 13953 / NCIMB 11778 / NCTC 12712 / WDCM 00102 / Lb 14)</name>
    <dbReference type="NCBI Taxonomy" id="390333"/>
    <lineage>
        <taxon>Bacteria</taxon>
        <taxon>Bacillati</taxon>
        <taxon>Bacillota</taxon>
        <taxon>Bacilli</taxon>
        <taxon>Lactobacillales</taxon>
        <taxon>Lactobacillaceae</taxon>
        <taxon>Lactobacillus</taxon>
    </lineage>
</organism>
<dbReference type="EMBL" id="CR954253">
    <property type="protein sequence ID" value="CAI97318.1"/>
    <property type="molecule type" value="Genomic_DNA"/>
</dbReference>
<dbReference type="AlphaFoldDB" id="Q1GBD9"/>
<protein>
    <submittedName>
        <fullName evidence="1">Uncharacterized protein</fullName>
    </submittedName>
</protein>
<name>Q1GBD9_LACDA</name>
<sequence length="148" mass="16528">MIVQEVGSPWLVRPVADHFYALIPDSKVGQAIRNVHDAIIGDEAFGVSIRAGIYPLSASDQQVSFAMDRARIAANNAVSNYQNYYCRYEQKMEADLTLANYLLGHIDEAVAKGWINVLNALYPFSGSNHQELVENRFGHGLFRQGRGR</sequence>
<gene>
    <name evidence="1" type="ordered locus">Ldb0487</name>
</gene>
<keyword evidence="2" id="KW-1185">Reference proteome</keyword>
<dbReference type="KEGG" id="ldb:Ldb0487"/>
<evidence type="ECO:0000313" key="2">
    <source>
        <dbReference type="Proteomes" id="UP000001259"/>
    </source>
</evidence>
<proteinExistence type="predicted"/>